<proteinExistence type="predicted"/>
<gene>
    <name evidence="1" type="ORF">HNQ55_001449</name>
</gene>
<dbReference type="EMBL" id="JACHHU010000009">
    <property type="protein sequence ID" value="MBB6542945.1"/>
    <property type="molecule type" value="Genomic_DNA"/>
</dbReference>
<sequence length="64" mass="7230">MMTDFQTFSIDNEKVQIELTQALLGKIIASGLISADQLKCLNNSTKKALWQTILHSSEDRLNYT</sequence>
<dbReference type="Proteomes" id="UP000537141">
    <property type="component" value="Unassembled WGS sequence"/>
</dbReference>
<dbReference type="AlphaFoldDB" id="A0A7X0NGH7"/>
<dbReference type="RefSeq" id="WP_286290054.1">
    <property type="nucleotide sequence ID" value="NZ_AP027362.1"/>
</dbReference>
<evidence type="ECO:0000313" key="2">
    <source>
        <dbReference type="Proteomes" id="UP000537141"/>
    </source>
</evidence>
<organism evidence="1 2">
    <name type="scientific">Thalassotalea piscium</name>
    <dbReference type="NCBI Taxonomy" id="1230533"/>
    <lineage>
        <taxon>Bacteria</taxon>
        <taxon>Pseudomonadati</taxon>
        <taxon>Pseudomonadota</taxon>
        <taxon>Gammaproteobacteria</taxon>
        <taxon>Alteromonadales</taxon>
        <taxon>Colwelliaceae</taxon>
        <taxon>Thalassotalea</taxon>
    </lineage>
</organism>
<reference evidence="1 2" key="1">
    <citation type="submission" date="2020-08" db="EMBL/GenBank/DDBJ databases">
        <title>Genomic Encyclopedia of Type Strains, Phase IV (KMG-IV): sequencing the most valuable type-strain genomes for metagenomic binning, comparative biology and taxonomic classification.</title>
        <authorList>
            <person name="Goeker M."/>
        </authorList>
    </citation>
    <scope>NUCLEOTIDE SEQUENCE [LARGE SCALE GENOMIC DNA]</scope>
    <source>
        <strain evidence="1 2">DSM 26287</strain>
    </source>
</reference>
<evidence type="ECO:0000313" key="1">
    <source>
        <dbReference type="EMBL" id="MBB6542945.1"/>
    </source>
</evidence>
<accession>A0A7X0NGH7</accession>
<comment type="caution">
    <text evidence="1">The sequence shown here is derived from an EMBL/GenBank/DDBJ whole genome shotgun (WGS) entry which is preliminary data.</text>
</comment>
<keyword evidence="2" id="KW-1185">Reference proteome</keyword>
<name>A0A7X0NGH7_9GAMM</name>
<protein>
    <submittedName>
        <fullName evidence="1">DNA polymerase III sliding clamp (Beta) subunit (PCNA family)</fullName>
    </submittedName>
</protein>